<dbReference type="PANTHER" id="PTHR10851">
    <property type="entry name" value="PYRIDOXINE-5-PHOSPHATE OXIDASE"/>
    <property type="match status" value="1"/>
</dbReference>
<name>A0A432WEG3_9GAMM</name>
<dbReference type="GO" id="GO:0004733">
    <property type="term" value="F:pyridoxamine phosphate oxidase activity"/>
    <property type="evidence" value="ECO:0007669"/>
    <property type="project" value="UniProtKB-UniRule"/>
</dbReference>
<dbReference type="Pfam" id="PF01243">
    <property type="entry name" value="PNPOx_N"/>
    <property type="match status" value="1"/>
</dbReference>
<dbReference type="NCBIfam" id="TIGR00558">
    <property type="entry name" value="pdxH"/>
    <property type="match status" value="1"/>
</dbReference>
<feature type="binding site" evidence="5 7">
    <location>
        <position position="83"/>
    </location>
    <ligand>
        <name>FMN</name>
        <dbReference type="ChEBI" id="CHEBI:58210"/>
    </ligand>
</feature>
<dbReference type="InterPro" id="IPR012349">
    <property type="entry name" value="Split_barrel_FMN-bd"/>
</dbReference>
<organism evidence="10 11">
    <name type="scientific">Aliidiomarina soli</name>
    <dbReference type="NCBI Taxonomy" id="1928574"/>
    <lineage>
        <taxon>Bacteria</taxon>
        <taxon>Pseudomonadati</taxon>
        <taxon>Pseudomonadota</taxon>
        <taxon>Gammaproteobacteria</taxon>
        <taxon>Alteromonadales</taxon>
        <taxon>Idiomarinaceae</taxon>
        <taxon>Aliidiomarina</taxon>
    </lineage>
</organism>
<dbReference type="InterPro" id="IPR019576">
    <property type="entry name" value="Pyridoxamine_oxidase_dimer_C"/>
</dbReference>
<comment type="function">
    <text evidence="5">Catalyzes the oxidation of either pyridoxine 5'-phosphate (PNP) or pyridoxamine 5'-phosphate (PMP) into pyridoxal 5'-phosphate (PLP).</text>
</comment>
<feature type="binding site" evidence="5 6">
    <location>
        <position position="66"/>
    </location>
    <ligand>
        <name>substrate</name>
    </ligand>
</feature>
<dbReference type="SUPFAM" id="SSF50475">
    <property type="entry name" value="FMN-binding split barrel"/>
    <property type="match status" value="1"/>
</dbReference>
<feature type="binding site" evidence="5 6">
    <location>
        <position position="123"/>
    </location>
    <ligand>
        <name>substrate</name>
    </ligand>
</feature>
<evidence type="ECO:0000256" key="6">
    <source>
        <dbReference type="PIRSR" id="PIRSR000190-1"/>
    </source>
</evidence>
<sequence>MKLDDIRRDYQRQQLQRKDLAEDPILQFERWFDVAKLAELSTDPTAMVVATSGADGRVSQRVVLLKEYDQRGFVFYTNLQSRKARQLSENQQCSAHFAWLPLEQQISIEGQVEFLSDAENAAYFHSRPRASQVAAWASQQSQTISDRAHLDAQYKAREDEFASHDEIPLPPFWGGIRIKPSYIEFWQGRASRLHDRFSYQRQQDGWTLQRLQP</sequence>
<dbReference type="Gene3D" id="2.30.110.10">
    <property type="entry name" value="Electron Transport, Fmn-binding Protein, Chain A"/>
    <property type="match status" value="1"/>
</dbReference>
<evidence type="ECO:0000256" key="7">
    <source>
        <dbReference type="PIRSR" id="PIRSR000190-2"/>
    </source>
</evidence>
<dbReference type="RefSeq" id="WP_126799642.1">
    <property type="nucleotide sequence ID" value="NZ_PIPO01000005.1"/>
</dbReference>
<evidence type="ECO:0000256" key="1">
    <source>
        <dbReference type="ARBA" id="ARBA00007301"/>
    </source>
</evidence>
<feature type="binding site" evidence="5 7">
    <location>
        <begin position="140"/>
        <end position="141"/>
    </location>
    <ligand>
        <name>FMN</name>
        <dbReference type="ChEBI" id="CHEBI:58210"/>
    </ligand>
</feature>
<feature type="binding site" evidence="5 6">
    <location>
        <begin position="192"/>
        <end position="194"/>
    </location>
    <ligand>
        <name>substrate</name>
    </ligand>
</feature>
<evidence type="ECO:0000313" key="11">
    <source>
        <dbReference type="Proteomes" id="UP000287823"/>
    </source>
</evidence>
<comment type="caution">
    <text evidence="10">The sequence shown here is derived from an EMBL/GenBank/DDBJ whole genome shotgun (WGS) entry which is preliminary data.</text>
</comment>
<dbReference type="InterPro" id="IPR011576">
    <property type="entry name" value="Pyridox_Oxase_N"/>
</dbReference>
<feature type="binding site" evidence="5 7">
    <location>
        <begin position="61"/>
        <end position="66"/>
    </location>
    <ligand>
        <name>FMN</name>
        <dbReference type="ChEBI" id="CHEBI:58210"/>
    </ligand>
</feature>
<proteinExistence type="inferred from homology"/>
<dbReference type="InterPro" id="IPR000659">
    <property type="entry name" value="Pyridox_Oxase"/>
</dbReference>
<comment type="catalytic activity">
    <reaction evidence="5">
        <text>pyridoxine 5'-phosphate + O2 = pyridoxal 5'-phosphate + H2O2</text>
        <dbReference type="Rhea" id="RHEA:15149"/>
        <dbReference type="ChEBI" id="CHEBI:15379"/>
        <dbReference type="ChEBI" id="CHEBI:16240"/>
        <dbReference type="ChEBI" id="CHEBI:58589"/>
        <dbReference type="ChEBI" id="CHEBI:597326"/>
        <dbReference type="EC" id="1.4.3.5"/>
    </reaction>
</comment>
<keyword evidence="3 5" id="KW-0288">FMN</keyword>
<dbReference type="EMBL" id="PIPO01000005">
    <property type="protein sequence ID" value="RUO31271.1"/>
    <property type="molecule type" value="Genomic_DNA"/>
</dbReference>
<evidence type="ECO:0000256" key="2">
    <source>
        <dbReference type="ARBA" id="ARBA00022630"/>
    </source>
</evidence>
<dbReference type="Proteomes" id="UP000287823">
    <property type="component" value="Unassembled WGS sequence"/>
</dbReference>
<evidence type="ECO:0000256" key="3">
    <source>
        <dbReference type="ARBA" id="ARBA00022643"/>
    </source>
</evidence>
<dbReference type="GO" id="GO:0008615">
    <property type="term" value="P:pyridoxine biosynthetic process"/>
    <property type="evidence" value="ECO:0007669"/>
    <property type="project" value="UniProtKB-UniRule"/>
</dbReference>
<feature type="binding site" evidence="5 7">
    <location>
        <position position="105"/>
    </location>
    <ligand>
        <name>FMN</name>
        <dbReference type="ChEBI" id="CHEBI:58210"/>
    </ligand>
</feature>
<keyword evidence="5" id="KW-0664">Pyridoxine biosynthesis</keyword>
<gene>
    <name evidence="5 10" type="primary">pdxH</name>
    <name evidence="10" type="ORF">CWE14_12345</name>
</gene>
<comment type="catalytic activity">
    <reaction evidence="5">
        <text>pyridoxamine 5'-phosphate + O2 + H2O = pyridoxal 5'-phosphate + H2O2 + NH4(+)</text>
        <dbReference type="Rhea" id="RHEA:15817"/>
        <dbReference type="ChEBI" id="CHEBI:15377"/>
        <dbReference type="ChEBI" id="CHEBI:15379"/>
        <dbReference type="ChEBI" id="CHEBI:16240"/>
        <dbReference type="ChEBI" id="CHEBI:28938"/>
        <dbReference type="ChEBI" id="CHEBI:58451"/>
        <dbReference type="ChEBI" id="CHEBI:597326"/>
        <dbReference type="EC" id="1.4.3.5"/>
    </reaction>
</comment>
<feature type="binding site" evidence="5 7">
    <location>
        <position position="196"/>
    </location>
    <ligand>
        <name>FMN</name>
        <dbReference type="ChEBI" id="CHEBI:58210"/>
    </ligand>
</feature>
<evidence type="ECO:0000259" key="8">
    <source>
        <dbReference type="Pfam" id="PF01243"/>
    </source>
</evidence>
<dbReference type="NCBIfam" id="NF004231">
    <property type="entry name" value="PRK05679.1"/>
    <property type="match status" value="1"/>
</dbReference>
<feature type="binding site" evidence="5 6">
    <location>
        <position position="127"/>
    </location>
    <ligand>
        <name>substrate</name>
    </ligand>
</feature>
<dbReference type="Pfam" id="PF10590">
    <property type="entry name" value="PNP_phzG_C"/>
    <property type="match status" value="1"/>
</dbReference>
<comment type="pathway">
    <text evidence="5">Cofactor metabolism; pyridoxal 5'-phosphate salvage; pyridoxal 5'-phosphate from pyridoxine 5'-phosphate: step 1/1.</text>
</comment>
<dbReference type="EC" id="1.4.3.5" evidence="5"/>
<dbReference type="InterPro" id="IPR019740">
    <property type="entry name" value="Pyridox_Oxase_CS"/>
</dbReference>
<feature type="domain" description="Pyridoxamine 5'-phosphate oxidase N-terminal" evidence="8">
    <location>
        <begin position="36"/>
        <end position="151"/>
    </location>
</feature>
<feature type="binding site" evidence="6">
    <location>
        <begin position="7"/>
        <end position="10"/>
    </location>
    <ligand>
        <name>substrate</name>
    </ligand>
</feature>
<accession>A0A432WEG3</accession>
<evidence type="ECO:0000256" key="4">
    <source>
        <dbReference type="ARBA" id="ARBA00023002"/>
    </source>
</evidence>
<dbReference type="UniPathway" id="UPA01068">
    <property type="reaction ID" value="UER00304"/>
</dbReference>
<dbReference type="PIRSF" id="PIRSF000190">
    <property type="entry name" value="Pyd_amn-ph_oxd"/>
    <property type="match status" value="1"/>
</dbReference>
<comment type="cofactor">
    <cofactor evidence="5 7">
        <name>FMN</name>
        <dbReference type="ChEBI" id="CHEBI:58210"/>
    </cofactor>
    <text evidence="5 7">Binds 1 FMN per subunit.</text>
</comment>
<dbReference type="HAMAP" id="MF_01629">
    <property type="entry name" value="PdxH"/>
    <property type="match status" value="1"/>
</dbReference>
<comment type="subunit">
    <text evidence="5">Homodimer.</text>
</comment>
<feature type="domain" description="Pyridoxine 5'-phosphate oxidase dimerisation C-terminal" evidence="9">
    <location>
        <begin position="173"/>
        <end position="213"/>
    </location>
</feature>
<dbReference type="PANTHER" id="PTHR10851:SF0">
    <property type="entry name" value="PYRIDOXINE-5'-PHOSPHATE OXIDASE"/>
    <property type="match status" value="1"/>
</dbReference>
<keyword evidence="4 5" id="KW-0560">Oxidoreductase</keyword>
<reference evidence="10 11" key="1">
    <citation type="journal article" date="2011" name="Front. Microbiol.">
        <title>Genomic signatures of strain selection and enhancement in Bacillus atrophaeus var. globigii, a historical biowarfare simulant.</title>
        <authorList>
            <person name="Gibbons H.S."/>
            <person name="Broomall S.M."/>
            <person name="McNew L.A."/>
            <person name="Daligault H."/>
            <person name="Chapman C."/>
            <person name="Bruce D."/>
            <person name="Karavis M."/>
            <person name="Krepps M."/>
            <person name="McGregor P.A."/>
            <person name="Hong C."/>
            <person name="Park K.H."/>
            <person name="Akmal A."/>
            <person name="Feldman A."/>
            <person name="Lin J.S."/>
            <person name="Chang W.E."/>
            <person name="Higgs B.W."/>
            <person name="Demirev P."/>
            <person name="Lindquist J."/>
            <person name="Liem A."/>
            <person name="Fochler E."/>
            <person name="Read T.D."/>
            <person name="Tapia R."/>
            <person name="Johnson S."/>
            <person name="Bishop-Lilly K.A."/>
            <person name="Detter C."/>
            <person name="Han C."/>
            <person name="Sozhamannan S."/>
            <person name="Rosenzweig C.N."/>
            <person name="Skowronski E.W."/>
        </authorList>
    </citation>
    <scope>NUCLEOTIDE SEQUENCE [LARGE SCALE GENOMIC DNA]</scope>
    <source>
        <strain evidence="10 11">Y4G10-17</strain>
    </source>
</reference>
<evidence type="ECO:0000256" key="5">
    <source>
        <dbReference type="HAMAP-Rule" id="MF_01629"/>
    </source>
</evidence>
<feature type="binding site" evidence="5 7">
    <location>
        <position position="186"/>
    </location>
    <ligand>
        <name>FMN</name>
        <dbReference type="ChEBI" id="CHEBI:58210"/>
    </ligand>
</feature>
<dbReference type="PROSITE" id="PS01064">
    <property type="entry name" value="PYRIDOX_OXIDASE"/>
    <property type="match status" value="1"/>
</dbReference>
<keyword evidence="11" id="KW-1185">Reference proteome</keyword>
<feature type="binding site" evidence="5 7">
    <location>
        <position position="82"/>
    </location>
    <ligand>
        <name>FMN</name>
        <dbReference type="ChEBI" id="CHEBI:58210"/>
    </ligand>
</feature>
<evidence type="ECO:0000313" key="10">
    <source>
        <dbReference type="EMBL" id="RUO31271.1"/>
    </source>
</evidence>
<protein>
    <recommendedName>
        <fullName evidence="5">Pyridoxine/pyridoxamine 5'-phosphate oxidase</fullName>
        <ecNumber evidence="5">1.4.3.5</ecNumber>
    </recommendedName>
    <alternativeName>
        <fullName evidence="5">PNP/PMP oxidase</fullName>
        <shortName evidence="5">PNPOx</shortName>
    </alternativeName>
    <alternativeName>
        <fullName evidence="5">Pyridoxal 5'-phosphate synthase</fullName>
    </alternativeName>
</protein>
<dbReference type="AlphaFoldDB" id="A0A432WEG3"/>
<keyword evidence="2 5" id="KW-0285">Flavoprotein</keyword>
<comment type="similarity">
    <text evidence="1 5">Belongs to the pyridoxamine 5'-phosphate oxidase family.</text>
</comment>
<feature type="binding site" evidence="5 7">
    <location>
        <begin position="76"/>
        <end position="77"/>
    </location>
    <ligand>
        <name>FMN</name>
        <dbReference type="ChEBI" id="CHEBI:58210"/>
    </ligand>
</feature>
<feature type="binding site" evidence="5 6">
    <location>
        <position position="131"/>
    </location>
    <ligand>
        <name>substrate</name>
    </ligand>
</feature>
<evidence type="ECO:0000259" key="9">
    <source>
        <dbReference type="Pfam" id="PF10590"/>
    </source>
</evidence>
<dbReference type="GO" id="GO:0010181">
    <property type="term" value="F:FMN binding"/>
    <property type="evidence" value="ECO:0007669"/>
    <property type="project" value="UniProtKB-UniRule"/>
</dbReference>
<comment type="pathway">
    <text evidence="5">Cofactor metabolism; pyridoxal 5'-phosphate salvage; pyridoxal 5'-phosphate from pyridoxamine 5'-phosphate: step 1/1.</text>
</comment>